<evidence type="ECO:0000256" key="4">
    <source>
        <dbReference type="ARBA" id="ARBA00023235"/>
    </source>
</evidence>
<dbReference type="Pfam" id="PF00977">
    <property type="entry name" value="His_biosynth"/>
    <property type="match status" value="1"/>
</dbReference>
<dbReference type="GO" id="GO:0003949">
    <property type="term" value="F:1-(5-phosphoribosyl)-5-[(5-phosphoribosylamino)methylideneamino]imidazole-4-carboxamide isomerase activity"/>
    <property type="evidence" value="ECO:0007669"/>
    <property type="project" value="InterPro"/>
</dbReference>
<evidence type="ECO:0000256" key="2">
    <source>
        <dbReference type="ARBA" id="ARBA00022605"/>
    </source>
</evidence>
<evidence type="ECO:0000256" key="1">
    <source>
        <dbReference type="ARBA" id="ARBA00009667"/>
    </source>
</evidence>
<comment type="pathway">
    <text evidence="5">Amino-acid biosynthesis.</text>
</comment>
<dbReference type="NCBIfam" id="TIGR02129">
    <property type="entry name" value="hisA_euk"/>
    <property type="match status" value="1"/>
</dbReference>
<dbReference type="GO" id="GO:0000105">
    <property type="term" value="P:L-histidine biosynthetic process"/>
    <property type="evidence" value="ECO:0007669"/>
    <property type="project" value="UniProtKB-KW"/>
</dbReference>
<comment type="similarity">
    <text evidence="1 6">Belongs to the HisA/HisF family.</text>
</comment>
<dbReference type="GO" id="GO:0005737">
    <property type="term" value="C:cytoplasm"/>
    <property type="evidence" value="ECO:0007669"/>
    <property type="project" value="TreeGrafter"/>
</dbReference>
<name>A0A934RX57_9BACT</name>
<keyword evidence="4 7" id="KW-0413">Isomerase</keyword>
<dbReference type="Gene3D" id="3.20.20.70">
    <property type="entry name" value="Aldolase class I"/>
    <property type="match status" value="1"/>
</dbReference>
<keyword evidence="2 6" id="KW-0028">Amino-acid biosynthesis</keyword>
<gene>
    <name evidence="7" type="primary">hisA</name>
    <name evidence="7" type="ORF">JIN87_09535</name>
</gene>
<keyword evidence="8" id="KW-1185">Reference proteome</keyword>
<reference evidence="7" key="1">
    <citation type="submission" date="2021-01" db="EMBL/GenBank/DDBJ databases">
        <title>Modified the classification status of verrucomicrobia.</title>
        <authorList>
            <person name="Feng X."/>
        </authorList>
    </citation>
    <scope>NUCLEOTIDE SEQUENCE</scope>
    <source>
        <strain evidence="7">KCTC 13126</strain>
    </source>
</reference>
<proteinExistence type="inferred from homology"/>
<dbReference type="GO" id="GO:0000162">
    <property type="term" value="P:L-tryptophan biosynthetic process"/>
    <property type="evidence" value="ECO:0007669"/>
    <property type="project" value="TreeGrafter"/>
</dbReference>
<evidence type="ECO:0000256" key="3">
    <source>
        <dbReference type="ARBA" id="ARBA00023102"/>
    </source>
</evidence>
<dbReference type="RefSeq" id="WP_200355327.1">
    <property type="nucleotide sequence ID" value="NZ_JAENIL010000015.1"/>
</dbReference>
<dbReference type="Proteomes" id="UP000617628">
    <property type="component" value="Unassembled WGS sequence"/>
</dbReference>
<keyword evidence="3 6" id="KW-0368">Histidine biosynthesis</keyword>
<evidence type="ECO:0000256" key="6">
    <source>
        <dbReference type="RuleBase" id="RU003657"/>
    </source>
</evidence>
<dbReference type="FunFam" id="3.20.20.70:FF:000110">
    <property type="entry name" value="1-(5-phosphoribosyl)-5-[(5-phosphoribosylamino)methylideneamino] imidazole-4-carboxamide isomerase, chloroplastic"/>
    <property type="match status" value="1"/>
</dbReference>
<dbReference type="EMBL" id="JAENIL010000015">
    <property type="protein sequence ID" value="MBK1877110.1"/>
    <property type="molecule type" value="Genomic_DNA"/>
</dbReference>
<sequence>MRFRPCIDLKNGKVVQIVGGTLSDSSDSSLETNFESQMAPADFARMYESDALTGGHVIALGPGNKEAALSALSAYPGGLQYGGGVTAENAAEFLNAGASQVIVTSYVFRNGRIDYERLEALKSETGRDRLVLDLSCRARDGAYWVVTDRWQNFTETKVDAGTIAELGKHCCEFLVHGVDVEGRMNGIEEDLVRLLGENCEIPVTYAGGARSMGDLDRVEALGAGRIDLTIGSALDIFGGDVAYRDVVAWHQARNA</sequence>
<accession>A0A934RX57</accession>
<evidence type="ECO:0000313" key="7">
    <source>
        <dbReference type="EMBL" id="MBK1877110.1"/>
    </source>
</evidence>
<evidence type="ECO:0000313" key="8">
    <source>
        <dbReference type="Proteomes" id="UP000617628"/>
    </source>
</evidence>
<protein>
    <submittedName>
        <fullName evidence="7">Phosphoribosylformimino-5-aminoimidazole carboxamide ribotide isomerase</fullName>
    </submittedName>
</protein>
<dbReference type="PANTHER" id="PTHR43090:SF2">
    <property type="entry name" value="1-(5-PHOSPHORIBOSYL)-5-[(5-PHOSPHORIBOSYLAMINO)METHYLIDENEAMINO] IMIDAZOLE-4-CARBOXAMIDE ISOMERASE"/>
    <property type="match status" value="1"/>
</dbReference>
<dbReference type="InterPro" id="IPR011858">
    <property type="entry name" value="His6/HISN3"/>
</dbReference>
<dbReference type="InterPro" id="IPR006062">
    <property type="entry name" value="His_biosynth"/>
</dbReference>
<dbReference type="InterPro" id="IPR011060">
    <property type="entry name" value="RibuloseP-bd_barrel"/>
</dbReference>
<evidence type="ECO:0000256" key="5">
    <source>
        <dbReference type="ARBA" id="ARBA00029440"/>
    </source>
</evidence>
<dbReference type="PANTHER" id="PTHR43090">
    <property type="entry name" value="1-(5-PHOSPHORIBOSYL)-5-[(5-PHOSPHORIBOSYLAMINO)METHYLIDENEAMINO] IMIDAZOLE-4-CARBOXAMIDE ISOMERASE"/>
    <property type="match status" value="1"/>
</dbReference>
<dbReference type="InterPro" id="IPR013785">
    <property type="entry name" value="Aldolase_TIM"/>
</dbReference>
<dbReference type="SUPFAM" id="SSF51366">
    <property type="entry name" value="Ribulose-phoshate binding barrel"/>
    <property type="match status" value="1"/>
</dbReference>
<comment type="caution">
    <text evidence="7">The sequence shown here is derived from an EMBL/GenBank/DDBJ whole genome shotgun (WGS) entry which is preliminary data.</text>
</comment>
<organism evidence="7 8">
    <name type="scientific">Pelagicoccus mobilis</name>
    <dbReference type="NCBI Taxonomy" id="415221"/>
    <lineage>
        <taxon>Bacteria</taxon>
        <taxon>Pseudomonadati</taxon>
        <taxon>Verrucomicrobiota</taxon>
        <taxon>Opitutia</taxon>
        <taxon>Puniceicoccales</taxon>
        <taxon>Pelagicoccaceae</taxon>
        <taxon>Pelagicoccus</taxon>
    </lineage>
</organism>
<dbReference type="InterPro" id="IPR044524">
    <property type="entry name" value="Isoase_HisA-like"/>
</dbReference>
<dbReference type="CDD" id="cd04723">
    <property type="entry name" value="HisA_HisF"/>
    <property type="match status" value="1"/>
</dbReference>
<dbReference type="AlphaFoldDB" id="A0A934RX57"/>